<dbReference type="OrthoDB" id="5198893at2759"/>
<feature type="chain" id="PRO_5020331474" description="Signal peptide-containing protein" evidence="1">
    <location>
        <begin position="18"/>
        <end position="90"/>
    </location>
</feature>
<keyword evidence="1" id="KW-0732">Signal</keyword>
<protein>
    <recommendedName>
        <fullName evidence="4">Signal peptide-containing protein</fullName>
    </recommendedName>
</protein>
<evidence type="ECO:0000256" key="1">
    <source>
        <dbReference type="SAM" id="SignalP"/>
    </source>
</evidence>
<evidence type="ECO:0000313" key="3">
    <source>
        <dbReference type="Proteomes" id="UP000308671"/>
    </source>
</evidence>
<dbReference type="AlphaFoldDB" id="A0A4S8QII3"/>
<gene>
    <name evidence="2" type="ORF">BGAL_0618g00020</name>
</gene>
<sequence>MQFFVPLFALLATSVLAIPNTFETRDAEAGQLEARVNCGQILPACNGGNVVGQTNCRCSGQKETCDLWHCPGGAPNVMVCGQAGTGCVWI</sequence>
<organism evidence="2 3">
    <name type="scientific">Botrytis galanthina</name>
    <dbReference type="NCBI Taxonomy" id="278940"/>
    <lineage>
        <taxon>Eukaryota</taxon>
        <taxon>Fungi</taxon>
        <taxon>Dikarya</taxon>
        <taxon>Ascomycota</taxon>
        <taxon>Pezizomycotina</taxon>
        <taxon>Leotiomycetes</taxon>
        <taxon>Helotiales</taxon>
        <taxon>Sclerotiniaceae</taxon>
        <taxon>Botrytis</taxon>
    </lineage>
</organism>
<evidence type="ECO:0000313" key="2">
    <source>
        <dbReference type="EMBL" id="THV44553.1"/>
    </source>
</evidence>
<proteinExistence type="predicted"/>
<evidence type="ECO:0008006" key="4">
    <source>
        <dbReference type="Google" id="ProtNLM"/>
    </source>
</evidence>
<dbReference type="Proteomes" id="UP000308671">
    <property type="component" value="Unassembled WGS sequence"/>
</dbReference>
<comment type="caution">
    <text evidence="2">The sequence shown here is derived from an EMBL/GenBank/DDBJ whole genome shotgun (WGS) entry which is preliminary data.</text>
</comment>
<reference evidence="2 3" key="1">
    <citation type="submission" date="2017-12" db="EMBL/GenBank/DDBJ databases">
        <title>Comparative genomics of Botrytis spp.</title>
        <authorList>
            <person name="Valero-Jimenez C.A."/>
            <person name="Tapia P."/>
            <person name="Veloso J."/>
            <person name="Silva-Moreno E."/>
            <person name="Staats M."/>
            <person name="Valdes J.H."/>
            <person name="Van Kan J.A.L."/>
        </authorList>
    </citation>
    <scope>NUCLEOTIDE SEQUENCE [LARGE SCALE GENOMIC DNA]</scope>
    <source>
        <strain evidence="2 3">MUCL435</strain>
    </source>
</reference>
<name>A0A4S8QII3_9HELO</name>
<feature type="signal peptide" evidence="1">
    <location>
        <begin position="1"/>
        <end position="17"/>
    </location>
</feature>
<keyword evidence="3" id="KW-1185">Reference proteome</keyword>
<dbReference type="EMBL" id="PQXL01000616">
    <property type="protein sequence ID" value="THV44553.1"/>
    <property type="molecule type" value="Genomic_DNA"/>
</dbReference>
<accession>A0A4S8QII3</accession>